<dbReference type="Pfam" id="PF01846">
    <property type="entry name" value="FF"/>
    <property type="match status" value="1"/>
</dbReference>
<dbReference type="InterPro" id="IPR039726">
    <property type="entry name" value="Prp40-like"/>
</dbReference>
<dbReference type="GO" id="GO:0005685">
    <property type="term" value="C:U1 snRNP"/>
    <property type="evidence" value="ECO:0007669"/>
    <property type="project" value="TreeGrafter"/>
</dbReference>
<dbReference type="InterPro" id="IPR036517">
    <property type="entry name" value="FF_domain_sf"/>
</dbReference>
<sequence>MLAQRGSTPLDLFKFYVDALKARYPAEKKIVKEIMKDTGYVVDFFTAFEDFAAVIEKDERSKGIDDGNLRMSFDSLLEKAHGRERERQRDDARRLRKLEQNFCDMLSSADFIGPETTWEQVRDRFSDNPAFQALSLESERIRVFKDYLISVDSAAMTDAEKSRRSRKERHRHAA</sequence>
<organism evidence="2 3">
    <name type="scientific">Calicophoron daubneyi</name>
    <name type="common">Rumen fluke</name>
    <name type="synonym">Paramphistomum daubneyi</name>
    <dbReference type="NCBI Taxonomy" id="300641"/>
    <lineage>
        <taxon>Eukaryota</taxon>
        <taxon>Metazoa</taxon>
        <taxon>Spiralia</taxon>
        <taxon>Lophotrochozoa</taxon>
        <taxon>Platyhelminthes</taxon>
        <taxon>Trematoda</taxon>
        <taxon>Digenea</taxon>
        <taxon>Plagiorchiida</taxon>
        <taxon>Pronocephalata</taxon>
        <taxon>Paramphistomoidea</taxon>
        <taxon>Paramphistomidae</taxon>
        <taxon>Calicophoron</taxon>
    </lineage>
</organism>
<dbReference type="InterPro" id="IPR002713">
    <property type="entry name" value="FF_domain"/>
</dbReference>
<dbReference type="PROSITE" id="PS51676">
    <property type="entry name" value="FF"/>
    <property type="match status" value="1"/>
</dbReference>
<evidence type="ECO:0000313" key="2">
    <source>
        <dbReference type="EMBL" id="CAL5141485.1"/>
    </source>
</evidence>
<proteinExistence type="predicted"/>
<comment type="caution">
    <text evidence="2">The sequence shown here is derived from an EMBL/GenBank/DDBJ whole genome shotgun (WGS) entry which is preliminary data.</text>
</comment>
<dbReference type="GO" id="GO:0045292">
    <property type="term" value="P:mRNA cis splicing, via spliceosome"/>
    <property type="evidence" value="ECO:0007669"/>
    <property type="project" value="InterPro"/>
</dbReference>
<dbReference type="SUPFAM" id="SSF81698">
    <property type="entry name" value="FF domain"/>
    <property type="match status" value="1"/>
</dbReference>
<reference evidence="2" key="1">
    <citation type="submission" date="2024-06" db="EMBL/GenBank/DDBJ databases">
        <authorList>
            <person name="Liu X."/>
            <person name="Lenzi L."/>
            <person name="Haldenby T S."/>
            <person name="Uol C."/>
        </authorList>
    </citation>
    <scope>NUCLEOTIDE SEQUENCE</scope>
</reference>
<protein>
    <recommendedName>
        <fullName evidence="1">FF domain-containing protein</fullName>
    </recommendedName>
</protein>
<evidence type="ECO:0000313" key="3">
    <source>
        <dbReference type="Proteomes" id="UP001497525"/>
    </source>
</evidence>
<dbReference type="PANTHER" id="PTHR11864">
    <property type="entry name" value="PRE-MRNA-PROCESSING PROTEIN PRP40"/>
    <property type="match status" value="1"/>
</dbReference>
<evidence type="ECO:0000259" key="1">
    <source>
        <dbReference type="PROSITE" id="PS51676"/>
    </source>
</evidence>
<accession>A0AAV2TYS2</accession>
<dbReference type="GO" id="GO:0071004">
    <property type="term" value="C:U2-type prespliceosome"/>
    <property type="evidence" value="ECO:0007669"/>
    <property type="project" value="TreeGrafter"/>
</dbReference>
<dbReference type="PANTHER" id="PTHR11864:SF0">
    <property type="entry name" value="PRP40 PRE-MRNA PROCESSING FACTOR 40 HOMOLOG A (YEAST)"/>
    <property type="match status" value="1"/>
</dbReference>
<dbReference type="GO" id="GO:0003723">
    <property type="term" value="F:RNA binding"/>
    <property type="evidence" value="ECO:0007669"/>
    <property type="project" value="TreeGrafter"/>
</dbReference>
<feature type="domain" description="FF" evidence="1">
    <location>
        <begin position="94"/>
        <end position="150"/>
    </location>
</feature>
<name>A0AAV2TYS2_CALDB</name>
<dbReference type="SMART" id="SM00441">
    <property type="entry name" value="FF"/>
    <property type="match status" value="1"/>
</dbReference>
<dbReference type="Pfam" id="PF25432">
    <property type="entry name" value="FF_PRPF40A"/>
    <property type="match status" value="1"/>
</dbReference>
<dbReference type="Proteomes" id="UP001497525">
    <property type="component" value="Unassembled WGS sequence"/>
</dbReference>
<gene>
    <name evidence="2" type="ORF">CDAUBV1_LOCUS16723</name>
</gene>
<dbReference type="Gene3D" id="1.10.10.440">
    <property type="entry name" value="FF domain"/>
    <property type="match status" value="1"/>
</dbReference>
<dbReference type="AlphaFoldDB" id="A0AAV2TYS2"/>
<dbReference type="EMBL" id="CAXLJL010000878">
    <property type="protein sequence ID" value="CAL5141485.1"/>
    <property type="molecule type" value="Genomic_DNA"/>
</dbReference>